<feature type="compositionally biased region" description="Polar residues" evidence="1">
    <location>
        <begin position="1"/>
        <end position="11"/>
    </location>
</feature>
<gene>
    <name evidence="2" type="ORF">KUDE01_027592</name>
</gene>
<dbReference type="GO" id="GO:0016779">
    <property type="term" value="F:nucleotidyltransferase activity"/>
    <property type="evidence" value="ECO:0007669"/>
    <property type="project" value="UniProtKB-KW"/>
</dbReference>
<evidence type="ECO:0000313" key="3">
    <source>
        <dbReference type="Proteomes" id="UP001228049"/>
    </source>
</evidence>
<sequence length="113" mass="12425">MITTEVMSSPSLDDAGSNRCQSRSRHASQEDCLFPASNQDADELFAESDSALALAIHASMEDFEVQVGPISGYYGDDQTLFPGIHITSTLCRYIHSTLTMQHHQGDLKKKSTM</sequence>
<keyword evidence="2" id="KW-0548">Nucleotidyltransferase</keyword>
<dbReference type="EMBL" id="JASDAP010000026">
    <property type="protein sequence ID" value="KAK1879471.1"/>
    <property type="molecule type" value="Genomic_DNA"/>
</dbReference>
<reference evidence="2" key="1">
    <citation type="submission" date="2023-04" db="EMBL/GenBank/DDBJ databases">
        <title>Chromosome-level genome of Chaenocephalus aceratus.</title>
        <authorList>
            <person name="Park H."/>
        </authorList>
    </citation>
    <scope>NUCLEOTIDE SEQUENCE</scope>
    <source>
        <strain evidence="2">DE</strain>
        <tissue evidence="2">Muscle</tissue>
    </source>
</reference>
<keyword evidence="3" id="KW-1185">Reference proteome</keyword>
<dbReference type="Proteomes" id="UP001228049">
    <property type="component" value="Unassembled WGS sequence"/>
</dbReference>
<protein>
    <submittedName>
        <fullName evidence="2">Nicotinate-nucleotide adenylyltransferase</fullName>
    </submittedName>
</protein>
<name>A0AAD9EWA4_DISEL</name>
<keyword evidence="2" id="KW-0808">Transferase</keyword>
<feature type="region of interest" description="Disordered" evidence="1">
    <location>
        <begin position="1"/>
        <end position="31"/>
    </location>
</feature>
<accession>A0AAD9EWA4</accession>
<proteinExistence type="predicted"/>
<organism evidence="2 3">
    <name type="scientific">Dissostichus eleginoides</name>
    <name type="common">Patagonian toothfish</name>
    <name type="synonym">Dissostichus amissus</name>
    <dbReference type="NCBI Taxonomy" id="100907"/>
    <lineage>
        <taxon>Eukaryota</taxon>
        <taxon>Metazoa</taxon>
        <taxon>Chordata</taxon>
        <taxon>Craniata</taxon>
        <taxon>Vertebrata</taxon>
        <taxon>Euteleostomi</taxon>
        <taxon>Actinopterygii</taxon>
        <taxon>Neopterygii</taxon>
        <taxon>Teleostei</taxon>
        <taxon>Neoteleostei</taxon>
        <taxon>Acanthomorphata</taxon>
        <taxon>Eupercaria</taxon>
        <taxon>Perciformes</taxon>
        <taxon>Notothenioidei</taxon>
        <taxon>Nototheniidae</taxon>
        <taxon>Dissostichus</taxon>
    </lineage>
</organism>
<evidence type="ECO:0000256" key="1">
    <source>
        <dbReference type="SAM" id="MobiDB-lite"/>
    </source>
</evidence>
<dbReference type="AlphaFoldDB" id="A0AAD9EWA4"/>
<comment type="caution">
    <text evidence="2">The sequence shown here is derived from an EMBL/GenBank/DDBJ whole genome shotgun (WGS) entry which is preliminary data.</text>
</comment>
<evidence type="ECO:0000313" key="2">
    <source>
        <dbReference type="EMBL" id="KAK1879471.1"/>
    </source>
</evidence>